<dbReference type="PANTHER" id="PTHR30349">
    <property type="entry name" value="PHAGE INTEGRASE-RELATED"/>
    <property type="match status" value="1"/>
</dbReference>
<dbReference type="InterPro" id="IPR002104">
    <property type="entry name" value="Integrase_catalytic"/>
</dbReference>
<reference evidence="4 5" key="1">
    <citation type="journal article" date="2011" name="Front. Microbiol.">
        <title>Genomic signatures of strain selection and enhancement in Bacillus atrophaeus var. globigii, a historical biowarfare simulant.</title>
        <authorList>
            <person name="Gibbons H.S."/>
            <person name="Broomall S.M."/>
            <person name="McNew L.A."/>
            <person name="Daligault H."/>
            <person name="Chapman C."/>
            <person name="Bruce D."/>
            <person name="Karavis M."/>
            <person name="Krepps M."/>
            <person name="McGregor P.A."/>
            <person name="Hong C."/>
            <person name="Park K.H."/>
            <person name="Akmal A."/>
            <person name="Feldman A."/>
            <person name="Lin J.S."/>
            <person name="Chang W.E."/>
            <person name="Higgs B.W."/>
            <person name="Demirev P."/>
            <person name="Lindquist J."/>
            <person name="Liem A."/>
            <person name="Fochler E."/>
            <person name="Read T.D."/>
            <person name="Tapia R."/>
            <person name="Johnson S."/>
            <person name="Bishop-Lilly K.A."/>
            <person name="Detter C."/>
            <person name="Han C."/>
            <person name="Sozhamannan S."/>
            <person name="Rosenzweig C.N."/>
            <person name="Skowronski E.W."/>
        </authorList>
    </citation>
    <scope>NUCLEOTIDE SEQUENCE [LARGE SCALE GENOMIC DNA]</scope>
    <source>
        <strain evidence="4 5">TPS4-2</strain>
    </source>
</reference>
<dbReference type="InterPro" id="IPR050090">
    <property type="entry name" value="Tyrosine_recombinase_XerCD"/>
</dbReference>
<dbReference type="InterPro" id="IPR013762">
    <property type="entry name" value="Integrase-like_cat_sf"/>
</dbReference>
<dbReference type="PROSITE" id="PS51898">
    <property type="entry name" value="TYR_RECOMBINASE"/>
    <property type="match status" value="1"/>
</dbReference>
<protein>
    <recommendedName>
        <fullName evidence="3">Tyr recombinase domain-containing protein</fullName>
    </recommendedName>
</protein>
<dbReference type="GO" id="GO:0003677">
    <property type="term" value="F:DNA binding"/>
    <property type="evidence" value="ECO:0007669"/>
    <property type="project" value="InterPro"/>
</dbReference>
<dbReference type="EMBL" id="PIQA01000013">
    <property type="protein sequence ID" value="RUO62064.1"/>
    <property type="molecule type" value="Genomic_DNA"/>
</dbReference>
<evidence type="ECO:0000256" key="1">
    <source>
        <dbReference type="ARBA" id="ARBA00022908"/>
    </source>
</evidence>
<evidence type="ECO:0000313" key="4">
    <source>
        <dbReference type="EMBL" id="RUO62064.1"/>
    </source>
</evidence>
<dbReference type="Pfam" id="PF00589">
    <property type="entry name" value="Phage_integrase"/>
    <property type="match status" value="1"/>
</dbReference>
<evidence type="ECO:0000313" key="5">
    <source>
        <dbReference type="Proteomes" id="UP000288361"/>
    </source>
</evidence>
<dbReference type="GO" id="GO:0015074">
    <property type="term" value="P:DNA integration"/>
    <property type="evidence" value="ECO:0007669"/>
    <property type="project" value="UniProtKB-KW"/>
</dbReference>
<dbReference type="Gene3D" id="1.10.443.10">
    <property type="entry name" value="Intergrase catalytic core"/>
    <property type="match status" value="1"/>
</dbReference>
<dbReference type="GO" id="GO:0006310">
    <property type="term" value="P:DNA recombination"/>
    <property type="evidence" value="ECO:0007669"/>
    <property type="project" value="UniProtKB-KW"/>
</dbReference>
<dbReference type="AlphaFoldDB" id="A0A432YM72"/>
<comment type="caution">
    <text evidence="4">The sequence shown here is derived from an EMBL/GenBank/DDBJ whole genome shotgun (WGS) entry which is preliminary data.</text>
</comment>
<dbReference type="InterPro" id="IPR011010">
    <property type="entry name" value="DNA_brk_join_enz"/>
</dbReference>
<dbReference type="SUPFAM" id="SSF56349">
    <property type="entry name" value="DNA breaking-rejoining enzymes"/>
    <property type="match status" value="1"/>
</dbReference>
<keyword evidence="2" id="KW-0233">DNA recombination</keyword>
<dbReference type="CDD" id="cd00397">
    <property type="entry name" value="DNA_BRE_C"/>
    <property type="match status" value="1"/>
</dbReference>
<accession>A0A432YM72</accession>
<evidence type="ECO:0000259" key="3">
    <source>
        <dbReference type="PROSITE" id="PS51898"/>
    </source>
</evidence>
<organism evidence="4 5">
    <name type="scientific">Idiomarina piscisalsi</name>
    <dbReference type="NCBI Taxonomy" id="1096243"/>
    <lineage>
        <taxon>Bacteria</taxon>
        <taxon>Pseudomonadati</taxon>
        <taxon>Pseudomonadota</taxon>
        <taxon>Gammaproteobacteria</taxon>
        <taxon>Alteromonadales</taxon>
        <taxon>Idiomarinaceae</taxon>
        <taxon>Idiomarina</taxon>
    </lineage>
</organism>
<proteinExistence type="predicted"/>
<evidence type="ECO:0000256" key="2">
    <source>
        <dbReference type="ARBA" id="ARBA00023172"/>
    </source>
</evidence>
<dbReference type="PANTHER" id="PTHR30349:SF64">
    <property type="entry name" value="PROPHAGE INTEGRASE INTD-RELATED"/>
    <property type="match status" value="1"/>
</dbReference>
<name>A0A432YM72_9GAMM</name>
<dbReference type="Proteomes" id="UP000288361">
    <property type="component" value="Unassembled WGS sequence"/>
</dbReference>
<gene>
    <name evidence="4" type="ORF">CWI73_11380</name>
</gene>
<sequence length="394" mass="45746">MLVKKLILKDVKILEQHFERLDVLLNDDRSLALLPTLFSIFCFSRSIAYITREVRTEDLASTVRRETFIQEHSITQSTCVTYVARVFEFAKYCDQLEESFVDINSDRLMNRYLNESLGKRVTSIATVEVAKSALSAYRLFLLKLDLGDLPNLNLRSEIIANLNSATIVHSATDYVSREERTIIKQACSNDRDRLIIRCGYQLGLRSSENRALLLTDQYIKEVRQPGLLSLFKKADNETSEVFAYTLNGVYTKFKKSRVIYIPRQLLLDFYDYYKNERRYYTQKSNEKREGKHLFIRYDSAGKGEAISDRHATNIFLKARKTSVLKEAPISYHKLRHTFATEYFATLIKDKSGQYYSEANALYLVGKRLGHANPSTTSRYVRLLEDLKIKESIEF</sequence>
<feature type="domain" description="Tyr recombinase" evidence="3">
    <location>
        <begin position="170"/>
        <end position="393"/>
    </location>
</feature>
<keyword evidence="1" id="KW-0229">DNA integration</keyword>